<dbReference type="RefSeq" id="XP_016593975.1">
    <property type="nucleotide sequence ID" value="XM_016746699.1"/>
</dbReference>
<protein>
    <submittedName>
        <fullName evidence="2">Uncharacterized protein</fullName>
    </submittedName>
</protein>
<comment type="caution">
    <text evidence="2">The sequence shown here is derived from an EMBL/GenBank/DDBJ whole genome shotgun (WGS) entry which is preliminary data.</text>
</comment>
<dbReference type="VEuPathDB" id="FungiDB:PEXP_004600"/>
<dbReference type="Proteomes" id="UP000030143">
    <property type="component" value="Unassembled WGS sequence"/>
</dbReference>
<accession>A0A0A2J8E8</accession>
<dbReference type="AlphaFoldDB" id="A0A0A2J8E8"/>
<sequence length="285" mass="31909">MSSAVGEQMIPGAEPGHYSAPSETRCVEYYDISRPDLPSIANTNFCLPFVSLAPKLSLQINQCTYWNKGSVWPIFNIWRPGLFGISLTQLGPDPVKLRNKTDFIVTGYEDDMEALKTKDTNAISFSTEGLVAGVDVDAPPWYGCKVCNCHRGYLFLPNGERWNWIEIGEEHYQFKREDDRRDQDVASKTLIWEFQNSWRPSEDLPADLPFAVNRDARVCRVSETHSLIGGPVIAGSPIAVMNHDGFIFFDGVGSKMAEIQTEDNRAFILMSGLAIAKYEGWLAEG</sequence>
<evidence type="ECO:0000313" key="3">
    <source>
        <dbReference type="Proteomes" id="UP000030143"/>
    </source>
</evidence>
<dbReference type="HOGENOM" id="CLU_980411_0_0_1"/>
<proteinExistence type="predicted"/>
<feature type="region of interest" description="Disordered" evidence="1">
    <location>
        <begin position="1"/>
        <end position="20"/>
    </location>
</feature>
<organism evidence="2 3">
    <name type="scientific">Penicillium expansum</name>
    <name type="common">Blue mold rot fungus</name>
    <dbReference type="NCBI Taxonomy" id="27334"/>
    <lineage>
        <taxon>Eukaryota</taxon>
        <taxon>Fungi</taxon>
        <taxon>Dikarya</taxon>
        <taxon>Ascomycota</taxon>
        <taxon>Pezizomycotina</taxon>
        <taxon>Eurotiomycetes</taxon>
        <taxon>Eurotiomycetidae</taxon>
        <taxon>Eurotiales</taxon>
        <taxon>Aspergillaceae</taxon>
        <taxon>Penicillium</taxon>
    </lineage>
</organism>
<evidence type="ECO:0000256" key="1">
    <source>
        <dbReference type="SAM" id="MobiDB-lite"/>
    </source>
</evidence>
<dbReference type="PhylomeDB" id="A0A0A2J8E8"/>
<gene>
    <name evidence="2" type="ORF">PEX2_094290</name>
</gene>
<evidence type="ECO:0000313" key="2">
    <source>
        <dbReference type="EMBL" id="KGO50963.1"/>
    </source>
</evidence>
<keyword evidence="3" id="KW-1185">Reference proteome</keyword>
<name>A0A0A2J8E8_PENEN</name>
<reference evidence="2 3" key="1">
    <citation type="journal article" date="2015" name="Mol. Plant Microbe Interact.">
        <title>Genome, transcriptome, and functional analyses of Penicillium expansum provide new insights into secondary metabolism and pathogenicity.</title>
        <authorList>
            <person name="Ballester A.R."/>
            <person name="Marcet-Houben M."/>
            <person name="Levin E."/>
            <person name="Sela N."/>
            <person name="Selma-Lazaro C."/>
            <person name="Carmona L."/>
            <person name="Wisniewski M."/>
            <person name="Droby S."/>
            <person name="Gonzalez-Candelas L."/>
            <person name="Gabaldon T."/>
        </authorList>
    </citation>
    <scope>NUCLEOTIDE SEQUENCE [LARGE SCALE GENOMIC DNA]</scope>
    <source>
        <strain evidence="2 3">MD-8</strain>
    </source>
</reference>
<dbReference type="OrthoDB" id="4329799at2759"/>
<dbReference type="EMBL" id="JQFZ01000311">
    <property type="protein sequence ID" value="KGO50963.1"/>
    <property type="molecule type" value="Genomic_DNA"/>
</dbReference>
<dbReference type="GeneID" id="27682119"/>